<dbReference type="RefSeq" id="WP_213889641.1">
    <property type="nucleotide sequence ID" value="NZ_JAGFNU010000007.1"/>
</dbReference>
<dbReference type="InterPro" id="IPR036844">
    <property type="entry name" value="Hint_dom_sf"/>
</dbReference>
<dbReference type="EMBL" id="JBHMEA010000051">
    <property type="protein sequence ID" value="MFB9233762.1"/>
    <property type="molecule type" value="Genomic_DNA"/>
</dbReference>
<accession>A0ABV5JJY3</accession>
<keyword evidence="3" id="KW-1185">Reference proteome</keyword>
<dbReference type="SUPFAM" id="SSF51294">
    <property type="entry name" value="Hedgehog/intein (Hint) domain"/>
    <property type="match status" value="1"/>
</dbReference>
<name>A0ABV5JJY3_9RHOB</name>
<dbReference type="Gene3D" id="2.170.16.10">
    <property type="entry name" value="Hedgehog/Intein (Hint) domain"/>
    <property type="match status" value="1"/>
</dbReference>
<evidence type="ECO:0000313" key="2">
    <source>
        <dbReference type="EMBL" id="MFB9233762.1"/>
    </source>
</evidence>
<sequence length="326" mass="35210">MPVRTITIYEVNNSYVSSGSTSPILNVVTLTINDDDGVLDANSGADSGTDQTFTTSLGTASGYTFRYNDTSLVGGTSQTIKTFQLVIGGTTRSFIMNDAGDSIPGATTGSSVNLQSYANYTPINYTALPCFVTGTRIHTVSGWRAVEKLRVGDKIPTHDSGVQTVRWVGSATLSYRDLLKAPHMAPIAIPKGALGPDTPNRDLRLSPQHKVLLSGWSVELTAGLEEAFVPAKYLVGKNGILIDQTCAEVTYHHILFDRHEVIVSEGLQTESFLPGDTIRNAMDKETLREILSLFPELSDPKSNRQTQNARPVLKPYEIAALTMVAA</sequence>
<protein>
    <submittedName>
        <fullName evidence="2">Hint domain-containing protein</fullName>
    </submittedName>
</protein>
<reference evidence="2 3" key="1">
    <citation type="submission" date="2024-09" db="EMBL/GenBank/DDBJ databases">
        <authorList>
            <person name="Sun Q."/>
            <person name="Mori K."/>
        </authorList>
    </citation>
    <scope>NUCLEOTIDE SEQUENCE [LARGE SCALE GENOMIC DNA]</scope>
    <source>
        <strain evidence="2 3">CECT 8726</strain>
    </source>
</reference>
<proteinExistence type="predicted"/>
<gene>
    <name evidence="2" type="ORF">ACFFUT_18365</name>
</gene>
<evidence type="ECO:0000313" key="3">
    <source>
        <dbReference type="Proteomes" id="UP001589683"/>
    </source>
</evidence>
<evidence type="ECO:0000259" key="1">
    <source>
        <dbReference type="Pfam" id="PF13403"/>
    </source>
</evidence>
<dbReference type="Pfam" id="PF13403">
    <property type="entry name" value="Hint_2"/>
    <property type="match status" value="1"/>
</dbReference>
<comment type="caution">
    <text evidence="2">The sequence shown here is derived from an EMBL/GenBank/DDBJ whole genome shotgun (WGS) entry which is preliminary data.</text>
</comment>
<dbReference type="InterPro" id="IPR028992">
    <property type="entry name" value="Hedgehog/Intein_dom"/>
</dbReference>
<organism evidence="2 3">
    <name type="scientific">Pseudohalocynthiibacter aestuariivivens</name>
    <dbReference type="NCBI Taxonomy" id="1591409"/>
    <lineage>
        <taxon>Bacteria</taxon>
        <taxon>Pseudomonadati</taxon>
        <taxon>Pseudomonadota</taxon>
        <taxon>Alphaproteobacteria</taxon>
        <taxon>Rhodobacterales</taxon>
        <taxon>Paracoccaceae</taxon>
        <taxon>Pseudohalocynthiibacter</taxon>
    </lineage>
</organism>
<feature type="domain" description="Hedgehog/Intein (Hint)" evidence="1">
    <location>
        <begin position="129"/>
        <end position="276"/>
    </location>
</feature>
<dbReference type="Proteomes" id="UP001589683">
    <property type="component" value="Unassembled WGS sequence"/>
</dbReference>